<reference evidence="2 3" key="1">
    <citation type="submission" date="2024-04" db="EMBL/GenBank/DDBJ databases">
        <title>Tritrichomonas musculus Genome.</title>
        <authorList>
            <person name="Alves-Ferreira E."/>
            <person name="Grigg M."/>
            <person name="Lorenzi H."/>
            <person name="Galac M."/>
        </authorList>
    </citation>
    <scope>NUCLEOTIDE SEQUENCE [LARGE SCALE GENOMIC DNA]</scope>
    <source>
        <strain evidence="2 3">EAF2021</strain>
    </source>
</reference>
<dbReference type="InterPro" id="IPR053139">
    <property type="entry name" value="Surface_bspA-like"/>
</dbReference>
<comment type="caution">
    <text evidence="2">The sequence shown here is derived from an EMBL/GenBank/DDBJ whole genome shotgun (WGS) entry which is preliminary data.</text>
</comment>
<dbReference type="PANTHER" id="PTHR45661">
    <property type="entry name" value="SURFACE ANTIGEN"/>
    <property type="match status" value="1"/>
</dbReference>
<dbReference type="SUPFAM" id="SSF52058">
    <property type="entry name" value="L domain-like"/>
    <property type="match status" value="3"/>
</dbReference>
<evidence type="ECO:0000313" key="3">
    <source>
        <dbReference type="Proteomes" id="UP001470230"/>
    </source>
</evidence>
<dbReference type="PANTHER" id="PTHR45661:SF3">
    <property type="entry name" value="IG-LIKE DOMAIN-CONTAINING PROTEIN"/>
    <property type="match status" value="1"/>
</dbReference>
<name>A0ABR2HE03_9EUKA</name>
<evidence type="ECO:0000256" key="1">
    <source>
        <dbReference type="SAM" id="MobiDB-lite"/>
    </source>
</evidence>
<gene>
    <name evidence="2" type="ORF">M9Y10_021456</name>
</gene>
<dbReference type="Proteomes" id="UP001470230">
    <property type="component" value="Unassembled WGS sequence"/>
</dbReference>
<dbReference type="EMBL" id="JAPFFF010000031">
    <property type="protein sequence ID" value="KAK8845263.1"/>
    <property type="molecule type" value="Genomic_DNA"/>
</dbReference>
<sequence>MGNDISTNQPSLVPPPKIKNIQELIHAKSINENLIFDFNDNDKTAMVIGNNNLSTKIFIPHSIKHNDQDYIIIGIAEGSFQNSNIQSVKFPSDSEVRIIGKKAFSGTKIGSIDIPPHVTEIGEWAFSECRNLWWISFNFELKTIGRGAFHLTNLMTIFIEESVTELADGWNNNMKRLEKICVVKGNKNFKISDDKIFIFGKSDPSSDEYDTIVFSNRSITNVTIPPFIKKIGSSAFAYSKLKSITIPKQVIEISERSFYSCGELQTVDFEENSELQIIGEFAFCDSSIKEIMIPKRVNKISSGAFYQCSSLQQINIPDDSELQVIEEIAFEYSLIKSINIPSSLTKLKDNWLKSSVSKNFEVHIDVKNKVFKYFEDKIIVGKSNPESDDYDDLIFVRKDITKLTIPAFVKRITPYSFCNCKNLDSIEFEENSKLQIIESRAFFLCSIESLTIPASVVSIKEGAFEYADKLVEVNVDINNSQYKKQDGLIIGKTDPKNDDYDILIFANKNIEKAEIPSTIKRIWPNAFRNTNLTSITIPKSVVEIGDSSFQYCGKLEEVKFEDDSELKIIGKSAFFSSSIKTIVIPPNVTQISDEAFSISQLKQIVFSENSKLRSIGDSAFSYTYIKNIIIPPNATEISSSAFSECKALKGIVFENKKMNLKSLKFKKCNAILLLKNEESINGHPIFDFNLLYRTAKFKGCVFEVDSILIPKSVKRGLLEYTVTEISEKAFEKSETIQTAQFPDDSLLQIIGSSSFASSTIQNITIPASVIEICPFAFNDCSKLSKVTFGANSNLRIIGKASFRNLKIKSIKIPENVIEIHEDAFLNCYKLCDFEFEGIPKLKIIGANFINNTFLSNLTVPASVVELKDGWSNDLFGTKVDVSEGNQIYKVFEDNFIIGKSDPKSDDYDKIVYAYNNLKKIEIPLFIKKISGFSRIEIKSITIPDHVTEIGSYSFKSCDSLKHIMFSEKSQLRIIGSNAFESCNIESITIPPHVIEIQKQAFQHSKLKQLKFSDNSELKIIHDEAFSYCSINVVQIPSSVIEIGEGAFQYCNLVNVVFSENSNLQIIRIDAFRNNPLEFFIIPQSVTQFDESLVSFCDNLSYIIINSNLSSSNTIKIQEKVQIISHSNLYKSEDDEYYLSFDFNDDEKTAKIKGLNIKKDFVAVPRSVYHNGNEYIVTEICNGAFENSEIKIIYFPSDSEVQIIGENSFAESPIHNIVIPSSVTQICDNAFQSCQLKNVIFAQNSKITSIGKNAFANTLVEEIQIPPSAKQISTDAFSDCSSLKNIFFDEKSEFKPQQFGVYPESKPESQKNTETKSTSQDDKEGKATFKDDNERKETSQDDNEGKATIKDDNERKATSQNDKEEESTSQDDNEEESTSQDDNEEESTSQDDNEEESTSE</sequence>
<dbReference type="InterPro" id="IPR026906">
    <property type="entry name" value="LRR_5"/>
</dbReference>
<feature type="compositionally biased region" description="Acidic residues" evidence="1">
    <location>
        <begin position="1362"/>
        <end position="1399"/>
    </location>
</feature>
<evidence type="ECO:0000313" key="2">
    <source>
        <dbReference type="EMBL" id="KAK8845263.1"/>
    </source>
</evidence>
<proteinExistence type="predicted"/>
<dbReference type="Gene3D" id="3.80.10.10">
    <property type="entry name" value="Ribonuclease Inhibitor"/>
    <property type="match status" value="7"/>
</dbReference>
<organism evidence="2 3">
    <name type="scientific">Tritrichomonas musculus</name>
    <dbReference type="NCBI Taxonomy" id="1915356"/>
    <lineage>
        <taxon>Eukaryota</taxon>
        <taxon>Metamonada</taxon>
        <taxon>Parabasalia</taxon>
        <taxon>Tritrichomonadida</taxon>
        <taxon>Tritrichomonadidae</taxon>
        <taxon>Tritrichomonas</taxon>
    </lineage>
</organism>
<feature type="region of interest" description="Disordered" evidence="1">
    <location>
        <begin position="1299"/>
        <end position="1399"/>
    </location>
</feature>
<protein>
    <recommendedName>
        <fullName evidence="4">Surface antigen BspA-like</fullName>
    </recommendedName>
</protein>
<dbReference type="Pfam" id="PF13306">
    <property type="entry name" value="LRR_5"/>
    <property type="match status" value="8"/>
</dbReference>
<evidence type="ECO:0008006" key="4">
    <source>
        <dbReference type="Google" id="ProtNLM"/>
    </source>
</evidence>
<feature type="compositionally biased region" description="Basic and acidic residues" evidence="1">
    <location>
        <begin position="1304"/>
        <end position="1356"/>
    </location>
</feature>
<accession>A0ABR2HE03</accession>
<keyword evidence="3" id="KW-1185">Reference proteome</keyword>
<dbReference type="InterPro" id="IPR032675">
    <property type="entry name" value="LRR_dom_sf"/>
</dbReference>